<name>A0ABT5E643_9BACT</name>
<evidence type="ECO:0000313" key="3">
    <source>
        <dbReference type="Proteomes" id="UP001221686"/>
    </source>
</evidence>
<evidence type="ECO:0000313" key="2">
    <source>
        <dbReference type="EMBL" id="MDC0721328.1"/>
    </source>
</evidence>
<dbReference type="RefSeq" id="WP_272089832.1">
    <property type="nucleotide sequence ID" value="NZ_JAQNDL010000003.1"/>
</dbReference>
<proteinExistence type="predicted"/>
<evidence type="ECO:0000259" key="1">
    <source>
        <dbReference type="Pfam" id="PF12770"/>
    </source>
</evidence>
<accession>A0ABT5E643</accession>
<gene>
    <name evidence="2" type="ORF">POL25_30755</name>
</gene>
<comment type="caution">
    <text evidence="2">The sequence shown here is derived from an EMBL/GenBank/DDBJ whole genome shotgun (WGS) entry which is preliminary data.</text>
</comment>
<protein>
    <submittedName>
        <fullName evidence="2">CHAT domain-containing protein</fullName>
    </submittedName>
</protein>
<organism evidence="2 3">
    <name type="scientific">Nannocystis bainbridge</name>
    <dbReference type="NCBI Taxonomy" id="2995303"/>
    <lineage>
        <taxon>Bacteria</taxon>
        <taxon>Pseudomonadati</taxon>
        <taxon>Myxococcota</taxon>
        <taxon>Polyangia</taxon>
        <taxon>Nannocystales</taxon>
        <taxon>Nannocystaceae</taxon>
        <taxon>Nannocystis</taxon>
    </lineage>
</organism>
<dbReference type="EMBL" id="JAQNDL010000003">
    <property type="protein sequence ID" value="MDC0721328.1"/>
    <property type="molecule type" value="Genomic_DNA"/>
</dbReference>
<sequence>MHHYLVQRVSLPDLRQFIAMHYADIAAGLPDSVVGVDQYVFAVIERLRQFGYLERELFLRLGEFRKHDDALRTAAVACLGLDPFPAGGPGGPVTDKQVALVLMACPEGQAPLELAREAGDIEDELGLGPVRERFSLVWGWSVTAEQTFDLITDHNPVLLHFAGHGGSDGTMLVVGAEGSTTRLRYDALARLLGALRQPPRCVVLNACFSGLATAVLTERVDAVVGMRERISDEAARIFSRALYRAIGKGKDLQESFGIARAALGSLDPREDHLPLLSCRARVDPGGIRF</sequence>
<dbReference type="InterPro" id="IPR024983">
    <property type="entry name" value="CHAT_dom"/>
</dbReference>
<keyword evidence="3" id="KW-1185">Reference proteome</keyword>
<dbReference type="Pfam" id="PF12770">
    <property type="entry name" value="CHAT"/>
    <property type="match status" value="1"/>
</dbReference>
<reference evidence="2 3" key="1">
    <citation type="submission" date="2022-11" db="EMBL/GenBank/DDBJ databases">
        <title>Minimal conservation of predation-associated metabolite biosynthetic gene clusters underscores biosynthetic potential of Myxococcota including descriptions for ten novel species: Archangium lansinium sp. nov., Myxococcus landrumus sp. nov., Nannocystis bai.</title>
        <authorList>
            <person name="Ahearne A."/>
            <person name="Stevens C."/>
            <person name="Dowd S."/>
        </authorList>
    </citation>
    <scope>NUCLEOTIDE SEQUENCE [LARGE SCALE GENOMIC DNA]</scope>
    <source>
        <strain evidence="2 3">BB15-2</strain>
    </source>
</reference>
<feature type="domain" description="CHAT" evidence="1">
    <location>
        <begin position="152"/>
        <end position="263"/>
    </location>
</feature>
<dbReference type="Proteomes" id="UP001221686">
    <property type="component" value="Unassembled WGS sequence"/>
</dbReference>